<comment type="caution">
    <text evidence="1">The sequence shown here is derived from an EMBL/GenBank/DDBJ whole genome shotgun (WGS) entry which is preliminary data.</text>
</comment>
<name>A0ABP2J235_9STRE</name>
<sequence length="43" mass="4894">MKSFEAGNRKFRPGLLIDGLSPFAKISLFIDILNKLVEEVEQE</sequence>
<organism evidence="1">
    <name type="scientific">Streptococcus infantis SK1302</name>
    <dbReference type="NCBI Taxonomy" id="871237"/>
    <lineage>
        <taxon>Bacteria</taxon>
        <taxon>Bacillati</taxon>
        <taxon>Bacillota</taxon>
        <taxon>Bacilli</taxon>
        <taxon>Lactobacillales</taxon>
        <taxon>Streptococcaceae</taxon>
        <taxon>Streptococcus</taxon>
    </lineage>
</organism>
<reference evidence="1" key="1">
    <citation type="submission" date="2010-09" db="EMBL/GenBank/DDBJ databases">
        <authorList>
            <person name="Daugherty S.C."/>
            <person name="Kilian M."/>
            <person name="Tettelin H."/>
        </authorList>
    </citation>
    <scope>NUCLEOTIDE SEQUENCE [LARGE SCALE GENOMIC DNA]</scope>
    <source>
        <strain evidence="1">SK1302</strain>
    </source>
</reference>
<accession>A0ABP2J235</accession>
<protein>
    <submittedName>
        <fullName evidence="1">Uncharacterized protein</fullName>
    </submittedName>
</protein>
<dbReference type="EMBL" id="AEDY01000100">
    <property type="protein sequence ID" value="EFO53681.1"/>
    <property type="molecule type" value="Genomic_DNA"/>
</dbReference>
<proteinExistence type="predicted"/>
<evidence type="ECO:0000313" key="1">
    <source>
        <dbReference type="EMBL" id="EFO53681.1"/>
    </source>
</evidence>
<gene>
    <name evidence="1" type="ORF">SIN_1613</name>
</gene>